<gene>
    <name evidence="2" type="ORF">CTEN210_17345</name>
</gene>
<feature type="region of interest" description="Disordered" evidence="1">
    <location>
        <begin position="114"/>
        <end position="136"/>
    </location>
</feature>
<evidence type="ECO:0000256" key="1">
    <source>
        <dbReference type="SAM" id="MobiDB-lite"/>
    </source>
</evidence>
<protein>
    <submittedName>
        <fullName evidence="2">Uncharacterized protein</fullName>
    </submittedName>
</protein>
<comment type="caution">
    <text evidence="2">The sequence shown here is derived from an EMBL/GenBank/DDBJ whole genome shotgun (WGS) entry which is preliminary data.</text>
</comment>
<evidence type="ECO:0000313" key="2">
    <source>
        <dbReference type="EMBL" id="GFH60869.1"/>
    </source>
</evidence>
<dbReference type="EMBL" id="BLLK01000069">
    <property type="protein sequence ID" value="GFH60869.1"/>
    <property type="molecule type" value="Genomic_DNA"/>
</dbReference>
<proteinExistence type="predicted"/>
<dbReference type="Proteomes" id="UP001054902">
    <property type="component" value="Unassembled WGS sequence"/>
</dbReference>
<accession>A0AAD3DDY2</accession>
<keyword evidence="3" id="KW-1185">Reference proteome</keyword>
<feature type="compositionally biased region" description="Basic and acidic residues" evidence="1">
    <location>
        <begin position="124"/>
        <end position="136"/>
    </location>
</feature>
<organism evidence="2 3">
    <name type="scientific">Chaetoceros tenuissimus</name>
    <dbReference type="NCBI Taxonomy" id="426638"/>
    <lineage>
        <taxon>Eukaryota</taxon>
        <taxon>Sar</taxon>
        <taxon>Stramenopiles</taxon>
        <taxon>Ochrophyta</taxon>
        <taxon>Bacillariophyta</taxon>
        <taxon>Coscinodiscophyceae</taxon>
        <taxon>Chaetocerotophycidae</taxon>
        <taxon>Chaetocerotales</taxon>
        <taxon>Chaetocerotaceae</taxon>
        <taxon>Chaetoceros</taxon>
    </lineage>
</organism>
<reference evidence="2 3" key="1">
    <citation type="journal article" date="2021" name="Sci. Rep.">
        <title>The genome of the diatom Chaetoceros tenuissimus carries an ancient integrated fragment of an extant virus.</title>
        <authorList>
            <person name="Hongo Y."/>
            <person name="Kimura K."/>
            <person name="Takaki Y."/>
            <person name="Yoshida Y."/>
            <person name="Baba S."/>
            <person name="Kobayashi G."/>
            <person name="Nagasaki K."/>
            <person name="Hano T."/>
            <person name="Tomaru Y."/>
        </authorList>
    </citation>
    <scope>NUCLEOTIDE SEQUENCE [LARGE SCALE GENOMIC DNA]</scope>
    <source>
        <strain evidence="2 3">NIES-3715</strain>
    </source>
</reference>
<evidence type="ECO:0000313" key="3">
    <source>
        <dbReference type="Proteomes" id="UP001054902"/>
    </source>
</evidence>
<sequence>MFKVPKGTIPECDEMDEVVKSVEKDLNVKVEKMDILRDRFARNLYEKIDEIEFQGKVPLLYNRESRQIIYGCDSKQRVRAWAKGRLLSPRASGINGQGSDSNFLADEEQVEMGQFEEGLTELQQEGKERMQERTEG</sequence>
<dbReference type="AlphaFoldDB" id="A0AAD3DDY2"/>
<name>A0AAD3DDY2_9STRA</name>